<keyword evidence="1" id="KW-0812">Transmembrane</keyword>
<evidence type="ECO:0000313" key="2">
    <source>
        <dbReference type="EMBL" id="OEV39695.1"/>
    </source>
</evidence>
<keyword evidence="1" id="KW-0472">Membrane</keyword>
<evidence type="ECO:0000256" key="1">
    <source>
        <dbReference type="SAM" id="Phobius"/>
    </source>
</evidence>
<gene>
    <name evidence="2" type="ORF">HS99_0003265</name>
</gene>
<feature type="transmembrane region" description="Helical" evidence="1">
    <location>
        <begin position="21"/>
        <end position="40"/>
    </location>
</feature>
<keyword evidence="1" id="KW-1133">Transmembrane helix</keyword>
<feature type="transmembrane region" description="Helical" evidence="1">
    <location>
        <begin position="60"/>
        <end position="80"/>
    </location>
</feature>
<dbReference type="EMBL" id="JPRF03000001">
    <property type="protein sequence ID" value="OEV39695.1"/>
    <property type="molecule type" value="Genomic_DNA"/>
</dbReference>
<keyword evidence="3" id="KW-1185">Reference proteome</keyword>
<evidence type="ECO:0000313" key="3">
    <source>
        <dbReference type="Proteomes" id="UP000037395"/>
    </source>
</evidence>
<sequence length="86" mass="9443">MAAAGLAVPVVFLRRHRTGDLYAWLVAACGLGAPLLRRYVDVGTLGPLPNMYEPIWFEEKIRAAWAEGIATAALTVLLFGHRRRPA</sequence>
<organism evidence="2 3">
    <name type="scientific">Kitasatospora aureofaciens</name>
    <name type="common">Streptomyces aureofaciens</name>
    <dbReference type="NCBI Taxonomy" id="1894"/>
    <lineage>
        <taxon>Bacteria</taxon>
        <taxon>Bacillati</taxon>
        <taxon>Actinomycetota</taxon>
        <taxon>Actinomycetes</taxon>
        <taxon>Kitasatosporales</taxon>
        <taxon>Streptomycetaceae</taxon>
        <taxon>Kitasatospora</taxon>
    </lineage>
</organism>
<accession>A0A1E7NGD8</accession>
<dbReference type="AlphaFoldDB" id="A0A1E7NGD8"/>
<proteinExistence type="predicted"/>
<name>A0A1E7NGD8_KITAU</name>
<reference evidence="2" key="1">
    <citation type="submission" date="2016-08" db="EMBL/GenBank/DDBJ databases">
        <title>Sequencing, Assembly and Comparative Genomics of S. aureofaciens ATCC 10762.</title>
        <authorList>
            <person name="Gradnigo J.S."/>
            <person name="Johnson N."/>
            <person name="Somerville G.A."/>
        </authorList>
    </citation>
    <scope>NUCLEOTIDE SEQUENCE [LARGE SCALE GENOMIC DNA]</scope>
    <source>
        <strain evidence="2">ATCC 10762</strain>
    </source>
</reference>
<dbReference type="Proteomes" id="UP000037395">
    <property type="component" value="Unassembled WGS sequence"/>
</dbReference>
<comment type="caution">
    <text evidence="2">The sequence shown here is derived from an EMBL/GenBank/DDBJ whole genome shotgun (WGS) entry which is preliminary data.</text>
</comment>
<protein>
    <submittedName>
        <fullName evidence="2">Uncharacterized protein</fullName>
    </submittedName>
</protein>